<keyword evidence="3 9" id="KW-0812">Transmembrane</keyword>
<protein>
    <submittedName>
        <fullName evidence="12">Olfactory receptor 56A4-like</fullName>
    </submittedName>
</protein>
<accession>A0A6P3RMH3</accession>
<evidence type="ECO:0000256" key="6">
    <source>
        <dbReference type="ARBA" id="ARBA00023136"/>
    </source>
</evidence>
<dbReference type="RefSeq" id="XP_011384089.1">
    <property type="nucleotide sequence ID" value="XM_011385787.1"/>
</dbReference>
<proteinExistence type="predicted"/>
<evidence type="ECO:0000256" key="9">
    <source>
        <dbReference type="SAM" id="Phobius"/>
    </source>
</evidence>
<feature type="transmembrane region" description="Helical" evidence="9">
    <location>
        <begin position="33"/>
        <end position="55"/>
    </location>
</feature>
<dbReference type="PANTHER" id="PTHR26450">
    <property type="entry name" value="OLFACTORY RECEPTOR 56B1-RELATED"/>
    <property type="match status" value="1"/>
</dbReference>
<evidence type="ECO:0000313" key="11">
    <source>
        <dbReference type="Proteomes" id="UP000515202"/>
    </source>
</evidence>
<gene>
    <name evidence="12" type="primary">LOC105309618</name>
</gene>
<keyword evidence="2" id="KW-0716">Sensory transduction</keyword>
<evidence type="ECO:0000259" key="10">
    <source>
        <dbReference type="PROSITE" id="PS50262"/>
    </source>
</evidence>
<dbReference type="Gene3D" id="1.20.1070.10">
    <property type="entry name" value="Rhodopsin 7-helix transmembrane proteins"/>
    <property type="match status" value="1"/>
</dbReference>
<dbReference type="Pfam" id="PF13853">
    <property type="entry name" value="7tm_4"/>
    <property type="match status" value="1"/>
</dbReference>
<dbReference type="GeneID" id="105309618"/>
<dbReference type="Proteomes" id="UP000515202">
    <property type="component" value="Unplaced"/>
</dbReference>
<feature type="domain" description="G-protein coupled receptors family 1 profile" evidence="10">
    <location>
        <begin position="48"/>
        <end position="209"/>
    </location>
</feature>
<keyword evidence="4" id="KW-0552">Olfaction</keyword>
<evidence type="ECO:0000256" key="5">
    <source>
        <dbReference type="ARBA" id="ARBA00022989"/>
    </source>
</evidence>
<keyword evidence="11" id="KW-1185">Reference proteome</keyword>
<reference evidence="12" key="1">
    <citation type="submission" date="2025-08" db="UniProtKB">
        <authorList>
            <consortium name="RefSeq"/>
        </authorList>
    </citation>
    <scope>IDENTIFICATION</scope>
    <source>
        <tissue evidence="12">Kidney</tissue>
    </source>
</reference>
<comment type="subcellular location">
    <subcellularLocation>
        <location evidence="1">Membrane</location>
        <topology evidence="1">Multi-pass membrane protein</topology>
    </subcellularLocation>
</comment>
<evidence type="ECO:0000256" key="2">
    <source>
        <dbReference type="ARBA" id="ARBA00022606"/>
    </source>
</evidence>
<keyword evidence="5 9" id="KW-1133">Transmembrane helix</keyword>
<keyword evidence="6 9" id="KW-0472">Membrane</keyword>
<name>A0A6P3RMH3_PTEVA</name>
<dbReference type="SUPFAM" id="SSF81321">
    <property type="entry name" value="Family A G protein-coupled receptor-like"/>
    <property type="match status" value="1"/>
</dbReference>
<feature type="transmembrane region" description="Helical" evidence="9">
    <location>
        <begin position="67"/>
        <end position="93"/>
    </location>
</feature>
<evidence type="ECO:0000256" key="1">
    <source>
        <dbReference type="ARBA" id="ARBA00004141"/>
    </source>
</evidence>
<keyword evidence="7" id="KW-0807">Transducer</keyword>
<dbReference type="GO" id="GO:0005886">
    <property type="term" value="C:plasma membrane"/>
    <property type="evidence" value="ECO:0007669"/>
    <property type="project" value="TreeGrafter"/>
</dbReference>
<evidence type="ECO:0000313" key="12">
    <source>
        <dbReference type="RefSeq" id="XP_011384089.1"/>
    </source>
</evidence>
<evidence type="ECO:0000256" key="3">
    <source>
        <dbReference type="ARBA" id="ARBA00022692"/>
    </source>
</evidence>
<dbReference type="GO" id="GO:0004984">
    <property type="term" value="F:olfactory receptor activity"/>
    <property type="evidence" value="ECO:0007669"/>
    <property type="project" value="InterPro"/>
</dbReference>
<feature type="region of interest" description="Disordered" evidence="8">
    <location>
        <begin position="338"/>
        <end position="361"/>
    </location>
</feature>
<feature type="compositionally biased region" description="Acidic residues" evidence="8">
    <location>
        <begin position="340"/>
        <end position="353"/>
    </location>
</feature>
<feature type="transmembrane region" description="Helical" evidence="9">
    <location>
        <begin position="105"/>
        <end position="127"/>
    </location>
</feature>
<dbReference type="InterPro" id="IPR017452">
    <property type="entry name" value="GPCR_Rhodpsn_7TM"/>
</dbReference>
<organism evidence="11 12">
    <name type="scientific">Pteropus vampyrus</name>
    <name type="common">Large flying fox</name>
    <dbReference type="NCBI Taxonomy" id="132908"/>
    <lineage>
        <taxon>Eukaryota</taxon>
        <taxon>Metazoa</taxon>
        <taxon>Chordata</taxon>
        <taxon>Craniata</taxon>
        <taxon>Vertebrata</taxon>
        <taxon>Euteleostomi</taxon>
        <taxon>Mammalia</taxon>
        <taxon>Eutheria</taxon>
        <taxon>Laurasiatheria</taxon>
        <taxon>Chiroptera</taxon>
        <taxon>Yinpterochiroptera</taxon>
        <taxon>Pteropodoidea</taxon>
        <taxon>Pteropodidae</taxon>
        <taxon>Pteropodinae</taxon>
        <taxon>Pteropus</taxon>
    </lineage>
</organism>
<evidence type="ECO:0000256" key="7">
    <source>
        <dbReference type="ARBA" id="ARBA00023224"/>
    </source>
</evidence>
<dbReference type="InterPro" id="IPR000725">
    <property type="entry name" value="Olfact_rcpt"/>
</dbReference>
<sequence>MVLYLNNSLNNISTQVTEFLMICFPGMQDTQHWLSVVLAPLLILALGANFVLLLAIWQEASLHEPMYYLLVVLSILDVILCLTVIPKVLLIFWFNMKPISFSGCFLQMFIMNTFLPMESSTFLVMAYDRYVAICHPLRYPSIINEQFVIYSVIFIVFRNFLATLPTPVLAARLNYCASNVVENCICANISLYYVTSGLWSLDPNTVLFVDEIPCVGLTLNTLNIKKATPARFNDLLPFGSDLPPAASSLGIMRMKLCNQSIFEENALVLSMIPINLPKMNSEVRLSLFPFFLQQPLDSLLNLLGSHSINDGVEGCRDDVVEDIEQDWHIRGDLLLSHVSEDEDQKDGTEEENKDEVGATCA</sequence>
<dbReference type="AlphaFoldDB" id="A0A6P3RMH3"/>
<evidence type="ECO:0000256" key="8">
    <source>
        <dbReference type="SAM" id="MobiDB-lite"/>
    </source>
</evidence>
<evidence type="ECO:0000256" key="4">
    <source>
        <dbReference type="ARBA" id="ARBA00022725"/>
    </source>
</evidence>
<dbReference type="KEGG" id="pvp:105309618"/>
<dbReference type="OrthoDB" id="9444602at2759"/>
<dbReference type="PROSITE" id="PS50262">
    <property type="entry name" value="G_PROTEIN_RECEP_F1_2"/>
    <property type="match status" value="1"/>
</dbReference>
<feature type="transmembrane region" description="Helical" evidence="9">
    <location>
        <begin position="147"/>
        <end position="170"/>
    </location>
</feature>
<dbReference type="InterPro" id="IPR050402">
    <property type="entry name" value="OR51/52/56-like"/>
</dbReference>
<dbReference type="PANTHER" id="PTHR26450:SF52">
    <property type="entry name" value="OLFACTORY RECEPTOR FAMILY 56 SUBFAMILY A MEMBER 41, PSEUDOGENE 1"/>
    <property type="match status" value="1"/>
</dbReference>
<dbReference type="GO" id="GO:0007186">
    <property type="term" value="P:G protein-coupled receptor signaling pathway"/>
    <property type="evidence" value="ECO:0007669"/>
    <property type="project" value="InterPro"/>
</dbReference>